<organism evidence="5 6">
    <name type="scientific">Helicobacter macacae MIT 99-5501</name>
    <dbReference type="NCBI Taxonomy" id="1357400"/>
    <lineage>
        <taxon>Bacteria</taxon>
        <taxon>Pseudomonadati</taxon>
        <taxon>Campylobacterota</taxon>
        <taxon>Epsilonproteobacteria</taxon>
        <taxon>Campylobacterales</taxon>
        <taxon>Helicobacteraceae</taxon>
        <taxon>Helicobacter</taxon>
    </lineage>
</organism>
<evidence type="ECO:0000259" key="4">
    <source>
        <dbReference type="Pfam" id="PF01555"/>
    </source>
</evidence>
<feature type="domain" description="DNA methylase N-4/N-6" evidence="4">
    <location>
        <begin position="503"/>
        <end position="784"/>
    </location>
</feature>
<dbReference type="OrthoDB" id="9800801at2"/>
<reference evidence="5 6" key="1">
    <citation type="journal article" date="2014" name="Genome Announc.">
        <title>Draft genome sequences of six enterohepatic helicobacter species isolated from humans and one from rhesus macaques.</title>
        <authorList>
            <person name="Shen Z."/>
            <person name="Sheh A."/>
            <person name="Young S.K."/>
            <person name="Abouelliel A."/>
            <person name="Ward D.V."/>
            <person name="Earl A.M."/>
            <person name="Fox J.G."/>
        </authorList>
    </citation>
    <scope>NUCLEOTIDE SEQUENCE [LARGE SCALE GENOMIC DNA]</scope>
    <source>
        <strain evidence="5 6">MIT 99-5501</strain>
    </source>
</reference>
<accession>V8C629</accession>
<dbReference type="GO" id="GO:0032259">
    <property type="term" value="P:methylation"/>
    <property type="evidence" value="ECO:0007669"/>
    <property type="project" value="UniProtKB-KW"/>
</dbReference>
<dbReference type="eggNOG" id="COG2189">
    <property type="taxonomic scope" value="Bacteria"/>
</dbReference>
<keyword evidence="6" id="KW-1185">Reference proteome</keyword>
<protein>
    <recommendedName>
        <fullName evidence="4">DNA methylase N-4/N-6 domain-containing protein</fullName>
    </recommendedName>
</protein>
<dbReference type="RefSeq" id="WP_023928777.1">
    <property type="nucleotide sequence ID" value="NZ_KI669456.1"/>
</dbReference>
<dbReference type="HOGENOM" id="CLU_013151_1_0_7"/>
<evidence type="ECO:0000313" key="6">
    <source>
        <dbReference type="Proteomes" id="UP000018731"/>
    </source>
</evidence>
<dbReference type="Gene3D" id="3.40.50.150">
    <property type="entry name" value="Vaccinia Virus protein VP39"/>
    <property type="match status" value="1"/>
</dbReference>
<sequence>MDYKKAFYSKLEDCYLGAKVKEASANKEIKWAKESNTNSAFANSQASSNDSSTKSGFTNLLHIKEQYFTHIKAHLESRIKSLIGNDTIESNDIYNKLYTFFDSYLNETGTPFFTDTPIYKNIYAKIYSNSKDTSLFYKTQNLYYVKSDTLYQSLILQDNAEKDSKSRFSIFFDASEYKQNADNSKNKVLFKLDCITNGALNSAQNPTHPLAPSAEGGGTIELHSASEGEQEDNLSIPQITIKVTNQKDLFPDSFNVFKSNSNEFSDDFIKALSDNDLLPKKPTDSHIESLKKLFSSYKKQNEIDFFIHKNAKEFLQEQFDLWMFSYLYKDSAFQQWEAVSIKRLQNVKNLAYEIIDFIAAFEEELKAIWLKPKFAKNTQYVFSIDTILSNATNANALLANIFSDSHFESQVKEWKELNLVDEDFAISSLQETVANSPSFAEGDRGWVSQYKFLPIDTKYLSKESRFALLSAFSDLESLLNGELIKSDNFQVLNSIMPKYQGKIDLIYIDPPFNLGENASFDYKVNFKDSTWASLLDSRLELANQILSNKGSIFVRCDYNGNFIVRSLLNNIFGEDNFINEIVVSKSAKLTETIKKYHSGSDSLFFFGKTNDYIFNVQGIQREERKWRDMHLPGERWSPIPNDYIHLFSQGNLVVKNGKYTSKARIILGKELLPPNGRHWALSQETIFELEKRSEIRLIDGNPKTQESDIKKLTSNWTDWVGYSSDWGFQTENHEKVLQRAILTGSNKNSTILDFFAGSGTTCAVALKLGRKFVGVEMGEHFYKVVLPRLKKVIAGFASGISKEVDYKGGGVFRYYELESYEEALANCEYVLNPPSLSTSGDKWGGCSIIDYRKSRKLIKELNKECDKPITLNMGGYRAEFDIFQTIANLMGWKIKRLFLDKTHPLTPSAREGESIEVESCEYSNGEILNVQSINIAKYPKLKTLIFWDKE</sequence>
<dbReference type="GO" id="GO:0008170">
    <property type="term" value="F:N-methyltransferase activity"/>
    <property type="evidence" value="ECO:0007669"/>
    <property type="project" value="InterPro"/>
</dbReference>
<evidence type="ECO:0000256" key="1">
    <source>
        <dbReference type="ARBA" id="ARBA00006594"/>
    </source>
</evidence>
<keyword evidence="3" id="KW-0808">Transferase</keyword>
<comment type="similarity">
    <text evidence="1">Belongs to the N(4)/N(6)-methyltransferase family.</text>
</comment>
<gene>
    <name evidence="5" type="ORF">HMPREF2086_01938</name>
</gene>
<dbReference type="SUPFAM" id="SSF53335">
    <property type="entry name" value="S-adenosyl-L-methionine-dependent methyltransferases"/>
    <property type="match status" value="1"/>
</dbReference>
<keyword evidence="2" id="KW-0489">Methyltransferase</keyword>
<name>V8C629_9HELI</name>
<dbReference type="InterPro" id="IPR029063">
    <property type="entry name" value="SAM-dependent_MTases_sf"/>
</dbReference>
<dbReference type="AlphaFoldDB" id="V8C629"/>
<dbReference type="Pfam" id="PF01555">
    <property type="entry name" value="N6_N4_Mtase"/>
    <property type="match status" value="1"/>
</dbReference>
<dbReference type="PROSITE" id="PS00092">
    <property type="entry name" value="N6_MTASE"/>
    <property type="match status" value="1"/>
</dbReference>
<dbReference type="InterPro" id="IPR001091">
    <property type="entry name" value="RM_Methyltransferase"/>
</dbReference>
<dbReference type="GO" id="GO:0003677">
    <property type="term" value="F:DNA binding"/>
    <property type="evidence" value="ECO:0007669"/>
    <property type="project" value="InterPro"/>
</dbReference>
<dbReference type="STRING" id="1357400.HMPREF2086_01938"/>
<dbReference type="PATRIC" id="fig|1357400.3.peg.2626"/>
<dbReference type="REBASE" id="94942">
    <property type="entry name" value="M.Hma5501ORF1938P"/>
</dbReference>
<evidence type="ECO:0000313" key="5">
    <source>
        <dbReference type="EMBL" id="ETD22211.1"/>
    </source>
</evidence>
<dbReference type="EMBL" id="AZJI01000010">
    <property type="protein sequence ID" value="ETD22211.1"/>
    <property type="molecule type" value="Genomic_DNA"/>
</dbReference>
<evidence type="ECO:0000256" key="3">
    <source>
        <dbReference type="ARBA" id="ARBA00022679"/>
    </source>
</evidence>
<dbReference type="Proteomes" id="UP000018731">
    <property type="component" value="Unassembled WGS sequence"/>
</dbReference>
<dbReference type="InterPro" id="IPR002052">
    <property type="entry name" value="DNA_methylase_N6_adenine_CS"/>
</dbReference>
<dbReference type="InterPro" id="IPR002941">
    <property type="entry name" value="DNA_methylase_N4/N6"/>
</dbReference>
<proteinExistence type="inferred from homology"/>
<dbReference type="PRINTS" id="PR00508">
    <property type="entry name" value="S21N4MTFRASE"/>
</dbReference>
<evidence type="ECO:0000256" key="2">
    <source>
        <dbReference type="ARBA" id="ARBA00022603"/>
    </source>
</evidence>
<comment type="caution">
    <text evidence="5">The sequence shown here is derived from an EMBL/GenBank/DDBJ whole genome shotgun (WGS) entry which is preliminary data.</text>
</comment>